<protein>
    <submittedName>
        <fullName evidence="2">Uncharacterized protein</fullName>
    </submittedName>
</protein>
<evidence type="ECO:0000313" key="2">
    <source>
        <dbReference type="EMBL" id="KIR41543.1"/>
    </source>
</evidence>
<dbReference type="PANTHER" id="PTHR11803">
    <property type="entry name" value="2-IMINOBUTANOATE/2-IMINOPROPANOATE DEAMINASE RIDA"/>
    <property type="match status" value="1"/>
</dbReference>
<dbReference type="HOGENOM" id="CLU_100715_7_0_1"/>
<dbReference type="NCBIfam" id="TIGR00004">
    <property type="entry name" value="Rid family detoxifying hydrolase"/>
    <property type="match status" value="1"/>
</dbReference>
<proteinExistence type="inferred from homology"/>
<reference evidence="2 3" key="1">
    <citation type="submission" date="2015-01" db="EMBL/GenBank/DDBJ databases">
        <title>The Genome Sequence of Cryptococcus gattii Ram5.</title>
        <authorList>
            <consortium name="The Broad Institute Genomics Platform"/>
            <person name="Cuomo C."/>
            <person name="Litvintseva A."/>
            <person name="Chen Y."/>
            <person name="Heitman J."/>
            <person name="Sun S."/>
            <person name="Springer D."/>
            <person name="Dromer F."/>
            <person name="Young S."/>
            <person name="Zeng Q."/>
            <person name="Gargeya S."/>
            <person name="Abouelleil A."/>
            <person name="Alvarado L."/>
            <person name="Chapman S.B."/>
            <person name="Gainer-Dewar J."/>
            <person name="Goldberg J."/>
            <person name="Griggs A."/>
            <person name="Gujja S."/>
            <person name="Hansen M."/>
            <person name="Howarth C."/>
            <person name="Imamovic A."/>
            <person name="Larimer J."/>
            <person name="Murphy C."/>
            <person name="Naylor J."/>
            <person name="Pearson M."/>
            <person name="Priest M."/>
            <person name="Roberts A."/>
            <person name="Saif S."/>
            <person name="Shea T."/>
            <person name="Sykes S."/>
            <person name="Wortman J."/>
            <person name="Nusbaum C."/>
            <person name="Birren B."/>
        </authorList>
    </citation>
    <scope>NUCLEOTIDE SEQUENCE [LARGE SCALE GENOMIC DNA]</scope>
    <source>
        <strain evidence="2 3">Ram5</strain>
    </source>
</reference>
<dbReference type="FunFam" id="3.30.1330.40:FF:000001">
    <property type="entry name" value="L-PSP family endoribonuclease"/>
    <property type="match status" value="1"/>
</dbReference>
<comment type="similarity">
    <text evidence="1">Belongs to the RutC family.</text>
</comment>
<dbReference type="Proteomes" id="UP000053392">
    <property type="component" value="Unassembled WGS sequence"/>
</dbReference>
<evidence type="ECO:0000313" key="3">
    <source>
        <dbReference type="Proteomes" id="UP000053392"/>
    </source>
</evidence>
<dbReference type="GO" id="GO:0005739">
    <property type="term" value="C:mitochondrion"/>
    <property type="evidence" value="ECO:0007669"/>
    <property type="project" value="TreeGrafter"/>
</dbReference>
<name>A0A0D0U027_9TREE</name>
<dbReference type="EMBL" id="KN847900">
    <property type="protein sequence ID" value="KIR41543.1"/>
    <property type="molecule type" value="Genomic_DNA"/>
</dbReference>
<evidence type="ECO:0000256" key="1">
    <source>
        <dbReference type="ARBA" id="ARBA00010552"/>
    </source>
</evidence>
<gene>
    <name evidence="2" type="ORF">I313_02674</name>
</gene>
<sequence length="130" mass="14239">MPAKFTFVKTDNAPAPIGPYCQATKYNGTIYSTGCIGLDPKTQEVVDGGIDAQSRRIMLNAQALLEASGSSFDNVVKVTLFLKDLEDFAAFNAIYAEYFKGEAKPARSCVEVTRLPKNVLCEMEFIALEE</sequence>
<dbReference type="SUPFAM" id="SSF55298">
    <property type="entry name" value="YjgF-like"/>
    <property type="match status" value="1"/>
</dbReference>
<accession>A0A0D0U027</accession>
<dbReference type="CDD" id="cd00448">
    <property type="entry name" value="YjgF_YER057c_UK114_family"/>
    <property type="match status" value="1"/>
</dbReference>
<dbReference type="AlphaFoldDB" id="A0A0D0U027"/>
<dbReference type="GO" id="GO:0005829">
    <property type="term" value="C:cytosol"/>
    <property type="evidence" value="ECO:0007669"/>
    <property type="project" value="TreeGrafter"/>
</dbReference>
<dbReference type="InterPro" id="IPR006056">
    <property type="entry name" value="RidA"/>
</dbReference>
<organism evidence="2 3">
    <name type="scientific">Cryptococcus deuterogattii Ram5</name>
    <dbReference type="NCBI Taxonomy" id="1296110"/>
    <lineage>
        <taxon>Eukaryota</taxon>
        <taxon>Fungi</taxon>
        <taxon>Dikarya</taxon>
        <taxon>Basidiomycota</taxon>
        <taxon>Agaricomycotina</taxon>
        <taxon>Tremellomycetes</taxon>
        <taxon>Tremellales</taxon>
        <taxon>Cryptococcaceae</taxon>
        <taxon>Cryptococcus</taxon>
        <taxon>Cryptococcus gattii species complex</taxon>
    </lineage>
</organism>
<dbReference type="Pfam" id="PF01042">
    <property type="entry name" value="Ribonuc_L-PSP"/>
    <property type="match status" value="1"/>
</dbReference>
<dbReference type="GO" id="GO:0019239">
    <property type="term" value="F:deaminase activity"/>
    <property type="evidence" value="ECO:0007669"/>
    <property type="project" value="TreeGrafter"/>
</dbReference>
<keyword evidence="3" id="KW-1185">Reference proteome</keyword>
<dbReference type="InterPro" id="IPR006175">
    <property type="entry name" value="YjgF/YER057c/UK114"/>
</dbReference>
<dbReference type="OrthoDB" id="309640at2759"/>
<dbReference type="InterPro" id="IPR035959">
    <property type="entry name" value="RutC-like_sf"/>
</dbReference>
<dbReference type="Gene3D" id="3.30.1330.40">
    <property type="entry name" value="RutC-like"/>
    <property type="match status" value="1"/>
</dbReference>
<dbReference type="PANTHER" id="PTHR11803:SF58">
    <property type="entry name" value="PROTEIN HMF1-RELATED"/>
    <property type="match status" value="1"/>
</dbReference>